<sequence>MSAIPPMTRPTSILTQFAHRTLGVTLAVGMAMAPLPVLASAPPAEGDAAGDAAEAAPATVGGNVAVLKFTGDGAVFEAWRDKVKTGLEAQGYVANKIKRSADEAAAKVKCKDISSDTCLDKIAAYLNKNSKTAYDFFVFANLPDQGSGSLVIWDIANKKKAVDMAFSVTADDYILPEVVSGAVARKLSYYQQPPTAATDEEKTILATLDEPEKTPEEIEAEKKRLADAEAAAVAGYNESLDAGPQKVDLVADFEEFCREGKREDKEIANPDGTTTKERDLRPKCSRGPAFGYWQPRAWVALTLTLGSAVTMGAMYGLAAASRSQWNDANTALTDAGVSGVDPGAAGDCSSGECYADLAGAASEASSQVRSRAIVGDVFLGSTVLLAGVLAIIIYQDRNDAKNFIAREKELRAVSNLQVAPVFGTTNGAALQFEF</sequence>
<dbReference type="EMBL" id="ABCS01000054">
    <property type="protein sequence ID" value="EDM76979.1"/>
    <property type="molecule type" value="Genomic_DNA"/>
</dbReference>
<keyword evidence="1" id="KW-0812">Transmembrane</keyword>
<gene>
    <name evidence="2" type="ORF">PPSIR1_13235</name>
</gene>
<organism evidence="2 3">
    <name type="scientific">Plesiocystis pacifica SIR-1</name>
    <dbReference type="NCBI Taxonomy" id="391625"/>
    <lineage>
        <taxon>Bacteria</taxon>
        <taxon>Pseudomonadati</taxon>
        <taxon>Myxococcota</taxon>
        <taxon>Polyangia</taxon>
        <taxon>Nannocystales</taxon>
        <taxon>Nannocystaceae</taxon>
        <taxon>Plesiocystis</taxon>
    </lineage>
</organism>
<protein>
    <submittedName>
        <fullName evidence="2">Uncharacterized protein</fullName>
    </submittedName>
</protein>
<evidence type="ECO:0000313" key="2">
    <source>
        <dbReference type="EMBL" id="EDM76979.1"/>
    </source>
</evidence>
<feature type="transmembrane region" description="Helical" evidence="1">
    <location>
        <begin position="372"/>
        <end position="394"/>
    </location>
</feature>
<proteinExistence type="predicted"/>
<evidence type="ECO:0000313" key="3">
    <source>
        <dbReference type="Proteomes" id="UP000005801"/>
    </source>
</evidence>
<reference evidence="2 3" key="1">
    <citation type="submission" date="2007-06" db="EMBL/GenBank/DDBJ databases">
        <authorList>
            <person name="Shimkets L."/>
            <person name="Ferriera S."/>
            <person name="Johnson J."/>
            <person name="Kravitz S."/>
            <person name="Beeson K."/>
            <person name="Sutton G."/>
            <person name="Rogers Y.-H."/>
            <person name="Friedman R."/>
            <person name="Frazier M."/>
            <person name="Venter J.C."/>
        </authorList>
    </citation>
    <scope>NUCLEOTIDE SEQUENCE [LARGE SCALE GENOMIC DNA]</scope>
    <source>
        <strain evidence="2 3">SIR-1</strain>
    </source>
</reference>
<dbReference type="STRING" id="391625.PPSIR1_13235"/>
<keyword evidence="1" id="KW-1133">Transmembrane helix</keyword>
<dbReference type="AlphaFoldDB" id="A6GAZ4"/>
<name>A6GAZ4_9BACT</name>
<dbReference type="Proteomes" id="UP000005801">
    <property type="component" value="Unassembled WGS sequence"/>
</dbReference>
<comment type="caution">
    <text evidence="2">The sequence shown here is derived from an EMBL/GenBank/DDBJ whole genome shotgun (WGS) entry which is preliminary data.</text>
</comment>
<keyword evidence="3" id="KW-1185">Reference proteome</keyword>
<keyword evidence="1" id="KW-0472">Membrane</keyword>
<accession>A6GAZ4</accession>
<evidence type="ECO:0000256" key="1">
    <source>
        <dbReference type="SAM" id="Phobius"/>
    </source>
</evidence>